<dbReference type="AlphaFoldDB" id="A0A292PYP7"/>
<keyword evidence="2" id="KW-1185">Reference proteome</keyword>
<dbReference type="Proteomes" id="UP001412239">
    <property type="component" value="Unassembled WGS sequence"/>
</dbReference>
<sequence length="232" mass="25257">MSDPVPTPPFMVTTSVSKVYYKGLPSEPRLIATTKLNPFDAPTGPEAYTVLKELRYLGEHPLATLWDNGLAGELSSSLASMDVKWSSLDLLHIPNVGEPSGPAVVWIGVEPGVLSFEEGSKVAINCHQLIGRHGVGDYCVEIRESRIFREAGNRFLDPVPESNTTFTARDPYTATLGIPITPKNRLSVGGTGGFFLSAGGDDKSIYLVTARHVVLPIDENSNQEYIRKNESR</sequence>
<accession>A0A292PYP7</accession>
<protein>
    <submittedName>
        <fullName evidence="1">Uncharacterized protein</fullName>
    </submittedName>
</protein>
<dbReference type="EMBL" id="LN890986">
    <property type="protein sequence ID" value="CUS12722.1"/>
    <property type="molecule type" value="Genomic_DNA"/>
</dbReference>
<gene>
    <name evidence="1" type="ORF">GSTUAT00003215001</name>
</gene>
<name>A0A292PYP7_9PEZI</name>
<evidence type="ECO:0000313" key="1">
    <source>
        <dbReference type="EMBL" id="CUS12722.1"/>
    </source>
</evidence>
<reference evidence="1" key="1">
    <citation type="submission" date="2015-10" db="EMBL/GenBank/DDBJ databases">
        <authorList>
            <person name="Regsiter A."/>
            <person name="william w."/>
        </authorList>
    </citation>
    <scope>NUCLEOTIDE SEQUENCE</scope>
    <source>
        <strain evidence="1">Montdore</strain>
    </source>
</reference>
<organism evidence="1 2">
    <name type="scientific">Tuber aestivum</name>
    <name type="common">summer truffle</name>
    <dbReference type="NCBI Taxonomy" id="59557"/>
    <lineage>
        <taxon>Eukaryota</taxon>
        <taxon>Fungi</taxon>
        <taxon>Dikarya</taxon>
        <taxon>Ascomycota</taxon>
        <taxon>Pezizomycotina</taxon>
        <taxon>Pezizomycetes</taxon>
        <taxon>Pezizales</taxon>
        <taxon>Tuberaceae</taxon>
        <taxon>Tuber</taxon>
    </lineage>
</organism>
<proteinExistence type="predicted"/>
<evidence type="ECO:0000313" key="2">
    <source>
        <dbReference type="Proteomes" id="UP001412239"/>
    </source>
</evidence>